<proteinExistence type="predicted"/>
<name>A0A183BG13_9TREM</name>
<sequence length="147" mass="17013">MERYLRPERFNADPNTPNSSKIWRHWFCTFDRFLAKIGIEDPEKLNFLYNYISLSIYDYVADCKSYSDAVKTLEKLFIKPPNEVFARYLLATCKQEPGQNFDQLFQKLKSLAKDCNFKAVTAEQNQDNAIRDVFISGMLSGVVTASS</sequence>
<dbReference type="WBParaSite" id="ECPE_0001819701-mRNA-1">
    <property type="protein sequence ID" value="ECPE_0001819701-mRNA-1"/>
    <property type="gene ID" value="ECPE_0001819701"/>
</dbReference>
<reference evidence="1 2" key="2">
    <citation type="submission" date="2018-11" db="EMBL/GenBank/DDBJ databases">
        <authorList>
            <consortium name="Pathogen Informatics"/>
        </authorList>
    </citation>
    <scope>NUCLEOTIDE SEQUENCE [LARGE SCALE GENOMIC DNA]</scope>
    <source>
        <strain evidence="1 2">Egypt</strain>
    </source>
</reference>
<dbReference type="Proteomes" id="UP000272942">
    <property type="component" value="Unassembled WGS sequence"/>
</dbReference>
<dbReference type="AlphaFoldDB" id="A0A183BG13"/>
<reference evidence="3" key="1">
    <citation type="submission" date="2016-06" db="UniProtKB">
        <authorList>
            <consortium name="WormBaseParasite"/>
        </authorList>
    </citation>
    <scope>IDENTIFICATION</scope>
</reference>
<keyword evidence="2" id="KW-1185">Reference proteome</keyword>
<dbReference type="OrthoDB" id="6228606at2759"/>
<evidence type="ECO:0000313" key="3">
    <source>
        <dbReference type="WBParaSite" id="ECPE_0001819701-mRNA-1"/>
    </source>
</evidence>
<organism evidence="3">
    <name type="scientific">Echinostoma caproni</name>
    <dbReference type="NCBI Taxonomy" id="27848"/>
    <lineage>
        <taxon>Eukaryota</taxon>
        <taxon>Metazoa</taxon>
        <taxon>Spiralia</taxon>
        <taxon>Lophotrochozoa</taxon>
        <taxon>Platyhelminthes</taxon>
        <taxon>Trematoda</taxon>
        <taxon>Digenea</taxon>
        <taxon>Plagiorchiida</taxon>
        <taxon>Echinostomata</taxon>
        <taxon>Echinostomatoidea</taxon>
        <taxon>Echinostomatidae</taxon>
        <taxon>Echinostoma</taxon>
    </lineage>
</organism>
<protein>
    <submittedName>
        <fullName evidence="3">Suf domain-containing protein</fullName>
    </submittedName>
</protein>
<accession>A0A183BG13</accession>
<evidence type="ECO:0000313" key="1">
    <source>
        <dbReference type="EMBL" id="VDP95672.1"/>
    </source>
</evidence>
<evidence type="ECO:0000313" key="2">
    <source>
        <dbReference type="Proteomes" id="UP000272942"/>
    </source>
</evidence>
<gene>
    <name evidence="1" type="ORF">ECPE_LOCUS18148</name>
</gene>
<dbReference type="EMBL" id="UZAN01075090">
    <property type="protein sequence ID" value="VDP95672.1"/>
    <property type="molecule type" value="Genomic_DNA"/>
</dbReference>